<comment type="caution">
    <text evidence="10">The sequence shown here is derived from an EMBL/GenBank/DDBJ whole genome shotgun (WGS) entry which is preliminary data.</text>
</comment>
<dbReference type="InterPro" id="IPR000515">
    <property type="entry name" value="MetI-like"/>
</dbReference>
<evidence type="ECO:0000256" key="7">
    <source>
        <dbReference type="ARBA" id="ARBA00023136"/>
    </source>
</evidence>
<dbReference type="NCBIfam" id="TIGR00974">
    <property type="entry name" value="3a0107s02c"/>
    <property type="match status" value="1"/>
</dbReference>
<comment type="subcellular location">
    <subcellularLocation>
        <location evidence="1 8">Cell membrane</location>
        <topology evidence="1 8">Multi-pass membrane protein</topology>
    </subcellularLocation>
</comment>
<dbReference type="PANTHER" id="PTHR43470:SF3">
    <property type="entry name" value="PHOSPHATE TRANSPORT SYSTEM PERMEASE PROTEIN PSTA-RELATED"/>
    <property type="match status" value="1"/>
</dbReference>
<organism evidence="10 11">
    <name type="scientific">Lachnospira intestinalis</name>
    <dbReference type="NCBI Taxonomy" id="3133158"/>
    <lineage>
        <taxon>Bacteria</taxon>
        <taxon>Bacillati</taxon>
        <taxon>Bacillota</taxon>
        <taxon>Clostridia</taxon>
        <taxon>Lachnospirales</taxon>
        <taxon>Lachnospiraceae</taxon>
        <taxon>Lachnospira</taxon>
    </lineage>
</organism>
<sequence>MENVKAAMENAGSAGKAEAINYQSVKQKFQSYLKHPGSFAVYILTSLAALITVLVLGFIIVYILVKGVPHLTPDLFAWEYNSENVSMLPSIINTLLLTALALVIVVPIGIFSAIYMVEYAKKGNKIVSIVRVTAETLSGIPSIVYGLFGMIFFVGVCNFGNSLLAGALTVAIMVLPTVMRTTEEALLSVPNSYREGSFGLGAGKLRTVFKVVLPSAVPGILSGIILATGRIVGETAALIYTAGTVAKVPESVFDSTRTLAVHMYNLSKEGLNTNQAYATAVVLLIVVILINMLSNFAARKLSAKQK</sequence>
<evidence type="ECO:0000313" key="10">
    <source>
        <dbReference type="EMBL" id="MEQ2554637.1"/>
    </source>
</evidence>
<evidence type="ECO:0000256" key="4">
    <source>
        <dbReference type="ARBA" id="ARBA00022475"/>
    </source>
</evidence>
<dbReference type="Gene3D" id="1.10.3720.10">
    <property type="entry name" value="MetI-like"/>
    <property type="match status" value="1"/>
</dbReference>
<feature type="transmembrane region" description="Helical" evidence="8">
    <location>
        <begin position="39"/>
        <end position="65"/>
    </location>
</feature>
<dbReference type="CDD" id="cd06261">
    <property type="entry name" value="TM_PBP2"/>
    <property type="match status" value="1"/>
</dbReference>
<dbReference type="SUPFAM" id="SSF161098">
    <property type="entry name" value="MetI-like"/>
    <property type="match status" value="1"/>
</dbReference>
<evidence type="ECO:0000256" key="2">
    <source>
        <dbReference type="ARBA" id="ARBA00007069"/>
    </source>
</evidence>
<evidence type="ECO:0000256" key="8">
    <source>
        <dbReference type="RuleBase" id="RU363043"/>
    </source>
</evidence>
<dbReference type="Pfam" id="PF00528">
    <property type="entry name" value="BPD_transp_1"/>
    <property type="match status" value="1"/>
</dbReference>
<evidence type="ECO:0000313" key="11">
    <source>
        <dbReference type="Proteomes" id="UP001546774"/>
    </source>
</evidence>
<accession>A0ABV1H4K3</accession>
<keyword evidence="3" id="KW-0813">Transport</keyword>
<gene>
    <name evidence="10" type="primary">pstA</name>
    <name evidence="10" type="ORF">WMO37_06325</name>
</gene>
<comment type="similarity">
    <text evidence="2 8">Belongs to the binding-protein-dependent transport system permease family. CysTW subfamily.</text>
</comment>
<dbReference type="InterPro" id="IPR005672">
    <property type="entry name" value="Phosphate_PstA"/>
</dbReference>
<feature type="transmembrane region" description="Helical" evidence="8">
    <location>
        <begin position="159"/>
        <end position="178"/>
    </location>
</feature>
<dbReference type="InterPro" id="IPR035906">
    <property type="entry name" value="MetI-like_sf"/>
</dbReference>
<evidence type="ECO:0000256" key="3">
    <source>
        <dbReference type="ARBA" id="ARBA00022448"/>
    </source>
</evidence>
<keyword evidence="7 8" id="KW-0472">Membrane</keyword>
<dbReference type="PROSITE" id="PS50928">
    <property type="entry name" value="ABC_TM1"/>
    <property type="match status" value="1"/>
</dbReference>
<keyword evidence="4 8" id="KW-1003">Cell membrane</keyword>
<dbReference type="Proteomes" id="UP001546774">
    <property type="component" value="Unassembled WGS sequence"/>
</dbReference>
<proteinExistence type="inferred from homology"/>
<evidence type="ECO:0000256" key="5">
    <source>
        <dbReference type="ARBA" id="ARBA00022692"/>
    </source>
</evidence>
<keyword evidence="11" id="KW-1185">Reference proteome</keyword>
<evidence type="ECO:0000256" key="6">
    <source>
        <dbReference type="ARBA" id="ARBA00022989"/>
    </source>
</evidence>
<feature type="transmembrane region" description="Helical" evidence="8">
    <location>
        <begin position="129"/>
        <end position="153"/>
    </location>
</feature>
<feature type="transmembrane region" description="Helical" evidence="8">
    <location>
        <begin position="276"/>
        <end position="298"/>
    </location>
</feature>
<dbReference type="PANTHER" id="PTHR43470">
    <property type="entry name" value="PHOSPHATE TRANSPORT SYSTEM PERMEASE PROTEIN PSTA-RELATED"/>
    <property type="match status" value="1"/>
</dbReference>
<name>A0ABV1H4K3_9FIRM</name>
<keyword evidence="6 8" id="KW-1133">Transmembrane helix</keyword>
<dbReference type="EMBL" id="JBBMFS010000004">
    <property type="protein sequence ID" value="MEQ2554637.1"/>
    <property type="molecule type" value="Genomic_DNA"/>
</dbReference>
<protein>
    <recommendedName>
        <fullName evidence="8">Phosphate transport system permease protein PstA</fullName>
    </recommendedName>
</protein>
<evidence type="ECO:0000259" key="9">
    <source>
        <dbReference type="PROSITE" id="PS50928"/>
    </source>
</evidence>
<evidence type="ECO:0000256" key="1">
    <source>
        <dbReference type="ARBA" id="ARBA00004651"/>
    </source>
</evidence>
<feature type="domain" description="ABC transmembrane type-1" evidence="9">
    <location>
        <begin position="91"/>
        <end position="294"/>
    </location>
</feature>
<keyword evidence="5 8" id="KW-0812">Transmembrane</keyword>
<feature type="transmembrane region" description="Helical" evidence="8">
    <location>
        <begin position="91"/>
        <end position="117"/>
    </location>
</feature>
<reference evidence="10" key="1">
    <citation type="submission" date="2024-03" db="EMBL/GenBank/DDBJ databases">
        <title>Human intestinal bacterial collection.</title>
        <authorList>
            <person name="Pauvert C."/>
            <person name="Hitch T.C.A."/>
            <person name="Clavel T."/>
        </authorList>
    </citation>
    <scope>NUCLEOTIDE SEQUENCE [LARGE SCALE GENOMIC DNA]</scope>
    <source>
        <strain evidence="10">CLA-AA-H89B</strain>
    </source>
</reference>
<feature type="transmembrane region" description="Helical" evidence="8">
    <location>
        <begin position="211"/>
        <end position="232"/>
    </location>
</feature>